<dbReference type="InterPro" id="IPR032710">
    <property type="entry name" value="NTF2-like_dom_sf"/>
</dbReference>
<evidence type="ECO:0000313" key="1">
    <source>
        <dbReference type="EMBL" id="KAL2517704.1"/>
    </source>
</evidence>
<dbReference type="EMBL" id="JBFOLK010000004">
    <property type="protein sequence ID" value="KAL2517704.1"/>
    <property type="molecule type" value="Genomic_DNA"/>
</dbReference>
<sequence>MSSWLDIWFIRLKLRDDITFVDPLNTFIGIENYKLIFWALTFDGKILFRDISLDVLRIWQPSENMILIRWNLRGVPRVPWDSQPENVEPARHFQAGYLPNFQWPENDKQ</sequence>
<dbReference type="SUPFAM" id="SSF54427">
    <property type="entry name" value="NTF2-like"/>
    <property type="match status" value="1"/>
</dbReference>
<gene>
    <name evidence="1" type="ORF">Adt_13951</name>
</gene>
<reference evidence="2" key="1">
    <citation type="submission" date="2024-07" db="EMBL/GenBank/DDBJ databases">
        <title>Two chromosome-level genome assemblies of Korean endemic species Abeliophyllum distichum and Forsythia ovata (Oleaceae).</title>
        <authorList>
            <person name="Jang H."/>
        </authorList>
    </citation>
    <scope>NUCLEOTIDE SEQUENCE [LARGE SCALE GENOMIC DNA]</scope>
</reference>
<keyword evidence="2" id="KW-1185">Reference proteome</keyword>
<dbReference type="AlphaFoldDB" id="A0ABD1TY98"/>
<evidence type="ECO:0000313" key="2">
    <source>
        <dbReference type="Proteomes" id="UP001604336"/>
    </source>
</evidence>
<dbReference type="InterPro" id="IPR018790">
    <property type="entry name" value="DUF2358"/>
</dbReference>
<comment type="caution">
    <text evidence="1">The sequence shown here is derived from an EMBL/GenBank/DDBJ whole genome shotgun (WGS) entry which is preliminary data.</text>
</comment>
<protein>
    <submittedName>
        <fullName evidence="1">Uncharacterized protein</fullName>
    </submittedName>
</protein>
<name>A0ABD1TY98_9LAMI</name>
<organism evidence="1 2">
    <name type="scientific">Abeliophyllum distichum</name>
    <dbReference type="NCBI Taxonomy" id="126358"/>
    <lineage>
        <taxon>Eukaryota</taxon>
        <taxon>Viridiplantae</taxon>
        <taxon>Streptophyta</taxon>
        <taxon>Embryophyta</taxon>
        <taxon>Tracheophyta</taxon>
        <taxon>Spermatophyta</taxon>
        <taxon>Magnoliopsida</taxon>
        <taxon>eudicotyledons</taxon>
        <taxon>Gunneridae</taxon>
        <taxon>Pentapetalae</taxon>
        <taxon>asterids</taxon>
        <taxon>lamiids</taxon>
        <taxon>Lamiales</taxon>
        <taxon>Oleaceae</taxon>
        <taxon>Forsythieae</taxon>
        <taxon>Abeliophyllum</taxon>
    </lineage>
</organism>
<accession>A0ABD1TY98</accession>
<dbReference type="Proteomes" id="UP001604336">
    <property type="component" value="Unassembled WGS sequence"/>
</dbReference>
<proteinExistence type="predicted"/>
<dbReference type="PANTHER" id="PTHR31094:SF3">
    <property type="entry name" value="OS04G0613300 PROTEIN"/>
    <property type="match status" value="1"/>
</dbReference>
<dbReference type="Pfam" id="PF10184">
    <property type="entry name" value="DUF2358"/>
    <property type="match status" value="1"/>
</dbReference>
<dbReference type="PANTHER" id="PTHR31094">
    <property type="entry name" value="RIKEN CDNA 2310061I04 GENE"/>
    <property type="match status" value="1"/>
</dbReference>